<dbReference type="AlphaFoldDB" id="X1QGR4"/>
<name>X1QGR4_9ZZZZ</name>
<accession>X1QGR4</accession>
<proteinExistence type="predicted"/>
<sequence>YLGVSLEYLGMIRDDSHVVDSSELMMPFVLQFPGCGASKDVYNLVGKLKIEDKLGRFNLNRSGKLKKYIKTERHYWNQ</sequence>
<organism evidence="1">
    <name type="scientific">marine sediment metagenome</name>
    <dbReference type="NCBI Taxonomy" id="412755"/>
    <lineage>
        <taxon>unclassified sequences</taxon>
        <taxon>metagenomes</taxon>
        <taxon>ecological metagenomes</taxon>
    </lineage>
</organism>
<comment type="caution">
    <text evidence="1">The sequence shown here is derived from an EMBL/GenBank/DDBJ whole genome shotgun (WGS) entry which is preliminary data.</text>
</comment>
<feature type="non-terminal residue" evidence="1">
    <location>
        <position position="1"/>
    </location>
</feature>
<dbReference type="EMBL" id="BARV01033183">
    <property type="protein sequence ID" value="GAI42449.1"/>
    <property type="molecule type" value="Genomic_DNA"/>
</dbReference>
<gene>
    <name evidence="1" type="ORF">S06H3_52202</name>
</gene>
<evidence type="ECO:0000313" key="1">
    <source>
        <dbReference type="EMBL" id="GAI42449.1"/>
    </source>
</evidence>
<reference evidence="1" key="1">
    <citation type="journal article" date="2014" name="Front. Microbiol.">
        <title>High frequency of phylogenetically diverse reductive dehalogenase-homologous genes in deep subseafloor sedimentary metagenomes.</title>
        <authorList>
            <person name="Kawai M."/>
            <person name="Futagami T."/>
            <person name="Toyoda A."/>
            <person name="Takaki Y."/>
            <person name="Nishi S."/>
            <person name="Hori S."/>
            <person name="Arai W."/>
            <person name="Tsubouchi T."/>
            <person name="Morono Y."/>
            <person name="Uchiyama I."/>
            <person name="Ito T."/>
            <person name="Fujiyama A."/>
            <person name="Inagaki F."/>
            <person name="Takami H."/>
        </authorList>
    </citation>
    <scope>NUCLEOTIDE SEQUENCE</scope>
    <source>
        <strain evidence="1">Expedition CK06-06</strain>
    </source>
</reference>
<protein>
    <submittedName>
        <fullName evidence="1">Uncharacterized protein</fullName>
    </submittedName>
</protein>